<dbReference type="EMBL" id="CP041690">
    <property type="protein sequence ID" value="QEE21831.1"/>
    <property type="molecule type" value="Genomic_DNA"/>
</dbReference>
<dbReference type="SUPFAM" id="SSF55961">
    <property type="entry name" value="Bet v1-like"/>
    <property type="match status" value="1"/>
</dbReference>
<dbReference type="Proteomes" id="UP000321062">
    <property type="component" value="Chromosome"/>
</dbReference>
<organism evidence="1 2">
    <name type="scientific">Paradevosia tibetensis</name>
    <dbReference type="NCBI Taxonomy" id="1447062"/>
    <lineage>
        <taxon>Bacteria</taxon>
        <taxon>Pseudomonadati</taxon>
        <taxon>Pseudomonadota</taxon>
        <taxon>Alphaproteobacteria</taxon>
        <taxon>Hyphomicrobiales</taxon>
        <taxon>Devosiaceae</taxon>
        <taxon>Paradevosia</taxon>
    </lineage>
</organism>
<sequence length="147" mass="15954">MNPSHGYSHSVTALLDVPASMAFAFMADPVALGRWSIGCMNTQPTGGDGIYAGVSLFDGVEGFVAIDADPERMIVDYRLGKPGEMRARISARIMDAETCGLAEHQSYVTLTAWRTSSMDVARWHRLCATHEAEILLIKAQCEALHPA</sequence>
<accession>A0A5B9DQY0</accession>
<proteinExistence type="predicted"/>
<dbReference type="KEGG" id="yti:FNA67_17295"/>
<dbReference type="RefSeq" id="WP_147657219.1">
    <property type="nucleotide sequence ID" value="NZ_BMFM01000002.1"/>
</dbReference>
<dbReference type="AlphaFoldDB" id="A0A5B9DQY0"/>
<keyword evidence="2" id="KW-1185">Reference proteome</keyword>
<evidence type="ECO:0000313" key="2">
    <source>
        <dbReference type="Proteomes" id="UP000321062"/>
    </source>
</evidence>
<name>A0A5B9DQY0_9HYPH</name>
<dbReference type="CDD" id="cd07812">
    <property type="entry name" value="SRPBCC"/>
    <property type="match status" value="1"/>
</dbReference>
<protein>
    <submittedName>
        <fullName evidence="1">SRPBCC family protein</fullName>
    </submittedName>
</protein>
<dbReference type="Gene3D" id="3.30.530.20">
    <property type="match status" value="1"/>
</dbReference>
<dbReference type="InterPro" id="IPR023393">
    <property type="entry name" value="START-like_dom_sf"/>
</dbReference>
<reference evidence="1 2" key="1">
    <citation type="journal article" date="2015" name="Int. J. Syst. Evol. Microbiol.">
        <title>Youhaiella tibetensis gen. nov., sp. nov., isolated from subsurface sediment.</title>
        <authorList>
            <person name="Wang Y.X."/>
            <person name="Huang F.Q."/>
            <person name="Nogi Y."/>
            <person name="Pang S.J."/>
            <person name="Wang P.K."/>
            <person name="Lv J."/>
        </authorList>
    </citation>
    <scope>NUCLEOTIDE SEQUENCE [LARGE SCALE GENOMIC DNA]</scope>
    <source>
        <strain evidence="2">fig4</strain>
    </source>
</reference>
<evidence type="ECO:0000313" key="1">
    <source>
        <dbReference type="EMBL" id="QEE21831.1"/>
    </source>
</evidence>
<dbReference type="OrthoDB" id="7857895at2"/>
<gene>
    <name evidence="1" type="ORF">FNA67_17295</name>
</gene>